<sequence length="83" mass="9963">MSTWWRRKLETRLLIYYDFYLRFLQNYFHVLYSGLAFVVLQAPPGVIREDLSPPWPYLRDNSHLAVVAVAYVNCSRYFSLKVK</sequence>
<evidence type="ECO:0000256" key="1">
    <source>
        <dbReference type="SAM" id="Phobius"/>
    </source>
</evidence>
<dbReference type="EMBL" id="JANVFU010000001">
    <property type="protein sequence ID" value="KAJ3751347.1"/>
    <property type="molecule type" value="Genomic_DNA"/>
</dbReference>
<feature type="transmembrane region" description="Helical" evidence="1">
    <location>
        <begin position="20"/>
        <end position="42"/>
    </location>
</feature>
<feature type="transmembrane region" description="Helical" evidence="1">
    <location>
        <begin position="62"/>
        <end position="79"/>
    </location>
</feature>
<accession>A0A9W8PCH4</accession>
<evidence type="ECO:0000313" key="2">
    <source>
        <dbReference type="EMBL" id="KAJ3751347.1"/>
    </source>
</evidence>
<keyword evidence="1" id="KW-0812">Transmembrane</keyword>
<keyword evidence="3" id="KW-1185">Reference proteome</keyword>
<gene>
    <name evidence="2" type="ORF">DFH05DRAFT_185668</name>
</gene>
<organism evidence="2 3">
    <name type="scientific">Lentinula detonsa</name>
    <dbReference type="NCBI Taxonomy" id="2804962"/>
    <lineage>
        <taxon>Eukaryota</taxon>
        <taxon>Fungi</taxon>
        <taxon>Dikarya</taxon>
        <taxon>Basidiomycota</taxon>
        <taxon>Agaricomycotina</taxon>
        <taxon>Agaricomycetes</taxon>
        <taxon>Agaricomycetidae</taxon>
        <taxon>Agaricales</taxon>
        <taxon>Marasmiineae</taxon>
        <taxon>Omphalotaceae</taxon>
        <taxon>Lentinula</taxon>
    </lineage>
</organism>
<comment type="caution">
    <text evidence="2">The sequence shown here is derived from an EMBL/GenBank/DDBJ whole genome shotgun (WGS) entry which is preliminary data.</text>
</comment>
<proteinExistence type="predicted"/>
<keyword evidence="1" id="KW-1133">Transmembrane helix</keyword>
<dbReference type="Proteomes" id="UP001142393">
    <property type="component" value="Unassembled WGS sequence"/>
</dbReference>
<reference evidence="2 3" key="1">
    <citation type="journal article" date="2023" name="Proc. Natl. Acad. Sci. U.S.A.">
        <title>A global phylogenomic analysis of the shiitake genus Lentinula.</title>
        <authorList>
            <person name="Sierra-Patev S."/>
            <person name="Min B."/>
            <person name="Naranjo-Ortiz M."/>
            <person name="Looney B."/>
            <person name="Konkel Z."/>
            <person name="Slot J.C."/>
            <person name="Sakamoto Y."/>
            <person name="Steenwyk J.L."/>
            <person name="Rokas A."/>
            <person name="Carro J."/>
            <person name="Camarero S."/>
            <person name="Ferreira P."/>
            <person name="Molpeceres G."/>
            <person name="Ruiz-Duenas F.J."/>
            <person name="Serrano A."/>
            <person name="Henrissat B."/>
            <person name="Drula E."/>
            <person name="Hughes K.W."/>
            <person name="Mata J.L."/>
            <person name="Ishikawa N.K."/>
            <person name="Vargas-Isla R."/>
            <person name="Ushijima S."/>
            <person name="Smith C.A."/>
            <person name="Donoghue J."/>
            <person name="Ahrendt S."/>
            <person name="Andreopoulos W."/>
            <person name="He G."/>
            <person name="LaButti K."/>
            <person name="Lipzen A."/>
            <person name="Ng V."/>
            <person name="Riley R."/>
            <person name="Sandor L."/>
            <person name="Barry K."/>
            <person name="Martinez A.T."/>
            <person name="Xiao Y."/>
            <person name="Gibbons J.G."/>
            <person name="Terashima K."/>
            <person name="Grigoriev I.V."/>
            <person name="Hibbett D."/>
        </authorList>
    </citation>
    <scope>NUCLEOTIDE SEQUENCE [LARGE SCALE GENOMIC DNA]</scope>
    <source>
        <strain evidence="2 3">TFB7810</strain>
    </source>
</reference>
<protein>
    <submittedName>
        <fullName evidence="2">Uncharacterized protein</fullName>
    </submittedName>
</protein>
<keyword evidence="1" id="KW-0472">Membrane</keyword>
<name>A0A9W8PCH4_9AGAR</name>
<evidence type="ECO:0000313" key="3">
    <source>
        <dbReference type="Proteomes" id="UP001142393"/>
    </source>
</evidence>
<dbReference type="AlphaFoldDB" id="A0A9W8PCH4"/>